<sequence length="87" mass="9469">MTFLVGLAAGWIGFSDRPEEFDTTVVKINADRTSVCVDRAEDSCGVAVIEGSDVDAIKEGTAVTVQEFWLQGSRGRVLAFYVQPQLQ</sequence>
<name>A0ABR9RR71_9ACTN</name>
<keyword evidence="2" id="KW-1185">Reference proteome</keyword>
<evidence type="ECO:0008006" key="3">
    <source>
        <dbReference type="Google" id="ProtNLM"/>
    </source>
</evidence>
<gene>
    <name evidence="1" type="ORF">IEQ44_05330</name>
</gene>
<protein>
    <recommendedName>
        <fullName evidence="3">DUF4333 domain-containing protein</fullName>
    </recommendedName>
</protein>
<reference evidence="1 2" key="1">
    <citation type="submission" date="2020-10" db="EMBL/GenBank/DDBJ databases">
        <title>Nocardioides sp. isolated from sludge.</title>
        <authorList>
            <person name="Zhang X."/>
        </authorList>
    </citation>
    <scope>NUCLEOTIDE SEQUENCE [LARGE SCALE GENOMIC DNA]</scope>
    <source>
        <strain evidence="1 2">Y6</strain>
    </source>
</reference>
<dbReference type="Proteomes" id="UP000756387">
    <property type="component" value="Unassembled WGS sequence"/>
</dbReference>
<dbReference type="RefSeq" id="WP_193637405.1">
    <property type="nucleotide sequence ID" value="NZ_JADCSA010000004.1"/>
</dbReference>
<proteinExistence type="predicted"/>
<comment type="caution">
    <text evidence="1">The sequence shown here is derived from an EMBL/GenBank/DDBJ whole genome shotgun (WGS) entry which is preliminary data.</text>
</comment>
<organism evidence="1 2">
    <name type="scientific">Nocardioides malaquae</name>
    <dbReference type="NCBI Taxonomy" id="2773426"/>
    <lineage>
        <taxon>Bacteria</taxon>
        <taxon>Bacillati</taxon>
        <taxon>Actinomycetota</taxon>
        <taxon>Actinomycetes</taxon>
        <taxon>Propionibacteriales</taxon>
        <taxon>Nocardioidaceae</taxon>
        <taxon>Nocardioides</taxon>
    </lineage>
</organism>
<evidence type="ECO:0000313" key="1">
    <source>
        <dbReference type="EMBL" id="MBE7324066.1"/>
    </source>
</evidence>
<evidence type="ECO:0000313" key="2">
    <source>
        <dbReference type="Proteomes" id="UP000756387"/>
    </source>
</evidence>
<dbReference type="EMBL" id="JADCSA010000004">
    <property type="protein sequence ID" value="MBE7324066.1"/>
    <property type="molecule type" value="Genomic_DNA"/>
</dbReference>
<accession>A0ABR9RR71</accession>